<keyword evidence="2" id="KW-0479">Metal-binding</keyword>
<dbReference type="CDD" id="cd07332">
    <property type="entry name" value="M48C_Oma1_like"/>
    <property type="match status" value="1"/>
</dbReference>
<comment type="cofactor">
    <cofactor evidence="6">
        <name>Zn(2+)</name>
        <dbReference type="ChEBI" id="CHEBI:29105"/>
    </cofactor>
    <text evidence="6">Binds 1 zinc ion per subunit.</text>
</comment>
<keyword evidence="7" id="KW-0812">Transmembrane</keyword>
<evidence type="ECO:0000259" key="8">
    <source>
        <dbReference type="Pfam" id="PF01435"/>
    </source>
</evidence>
<dbReference type="Gene3D" id="3.30.2010.10">
    <property type="entry name" value="Metalloproteases ('zincins'), catalytic domain"/>
    <property type="match status" value="1"/>
</dbReference>
<evidence type="ECO:0000256" key="1">
    <source>
        <dbReference type="ARBA" id="ARBA00022670"/>
    </source>
</evidence>
<keyword evidence="7" id="KW-0472">Membrane</keyword>
<keyword evidence="3 6" id="KW-0378">Hydrolase</keyword>
<reference evidence="9 10" key="1">
    <citation type="journal article" date="2015" name="Microbes Environ.">
        <title>Distribution and evolution of nitrogen fixation genes in the phylum bacteroidetes.</title>
        <authorList>
            <person name="Inoue J."/>
            <person name="Oshima K."/>
            <person name="Suda W."/>
            <person name="Sakamoto M."/>
            <person name="Iino T."/>
            <person name="Noda S."/>
            <person name="Hongoh Y."/>
            <person name="Hattori M."/>
            <person name="Ohkuma M."/>
        </authorList>
    </citation>
    <scope>NUCLEOTIDE SEQUENCE [LARGE SCALE GENOMIC DNA]</scope>
    <source>
        <strain evidence="9 10">JCM 15093</strain>
    </source>
</reference>
<dbReference type="InterPro" id="IPR051156">
    <property type="entry name" value="Mito/Outer_Membr_Metalloprot"/>
</dbReference>
<keyword evidence="7" id="KW-1133">Transmembrane helix</keyword>
<dbReference type="eggNOG" id="COG0501">
    <property type="taxonomic scope" value="Bacteria"/>
</dbReference>
<dbReference type="GO" id="GO:0016020">
    <property type="term" value="C:membrane"/>
    <property type="evidence" value="ECO:0007669"/>
    <property type="project" value="TreeGrafter"/>
</dbReference>
<dbReference type="STRING" id="1121097.GCA_000428125_01337"/>
<keyword evidence="5 6" id="KW-0482">Metalloprotease</keyword>
<keyword evidence="10" id="KW-1185">Reference proteome</keyword>
<dbReference type="RefSeq" id="WP_024995725.1">
    <property type="nucleotide sequence ID" value="NZ_BAJS01000002.1"/>
</dbReference>
<dbReference type="PANTHER" id="PTHR22726:SF1">
    <property type="entry name" value="METALLOENDOPEPTIDASE OMA1, MITOCHONDRIAL"/>
    <property type="match status" value="1"/>
</dbReference>
<dbReference type="AlphaFoldDB" id="A0A069CZL5"/>
<name>A0A069CZL5_9BACE</name>
<dbReference type="EMBL" id="BAJS01000002">
    <property type="protein sequence ID" value="GAK35622.1"/>
    <property type="molecule type" value="Genomic_DNA"/>
</dbReference>
<dbReference type="Pfam" id="PF01435">
    <property type="entry name" value="Peptidase_M48"/>
    <property type="match status" value="1"/>
</dbReference>
<feature type="domain" description="Peptidase M48" evidence="8">
    <location>
        <begin position="162"/>
        <end position="330"/>
    </location>
</feature>
<gene>
    <name evidence="9" type="ORF">JCM15093_727</name>
</gene>
<evidence type="ECO:0000256" key="2">
    <source>
        <dbReference type="ARBA" id="ARBA00022723"/>
    </source>
</evidence>
<feature type="transmembrane region" description="Helical" evidence="7">
    <location>
        <begin position="103"/>
        <end position="125"/>
    </location>
</feature>
<dbReference type="Proteomes" id="UP000027601">
    <property type="component" value="Unassembled WGS sequence"/>
</dbReference>
<dbReference type="PANTHER" id="PTHR22726">
    <property type="entry name" value="METALLOENDOPEPTIDASE OMA1"/>
    <property type="match status" value="1"/>
</dbReference>
<evidence type="ECO:0000256" key="7">
    <source>
        <dbReference type="SAM" id="Phobius"/>
    </source>
</evidence>
<sequence>MIETTATYFDGISSVAHPVTVMLNEADASLQFTTHTGKKEWRIALVTYHTVGNMTELHCQNSIMEILQVRDTAFVKALKRLRRRYGHSDIYHRLIDLGWKIHCLIAVGIIALIIVCNIFVLPWMAEKTVNMLPESYDNRLGDMYIMKYISPEEVDSVKTVQLQQFAALMNFGNSRPLRFTLVNSSVVNAYALPNGEIVVYSGLLDAMDSYEELAGVLAHEAMHVNHRHSMKMLARDLSGYLFLSAVLSDVNGIMGVISQNVHTLSSLTYSREFETEADRGAVELLIANHIDPNGMTKLLLHLQKESSGFMPQILSTHPLTAHRITKVEELKKELSYQPKEQPWMKKIFETLKK</sequence>
<evidence type="ECO:0000256" key="6">
    <source>
        <dbReference type="RuleBase" id="RU003983"/>
    </source>
</evidence>
<organism evidence="9 10">
    <name type="scientific">Bacteroides graminisolvens DSM 19988 = JCM 15093</name>
    <dbReference type="NCBI Taxonomy" id="1121097"/>
    <lineage>
        <taxon>Bacteria</taxon>
        <taxon>Pseudomonadati</taxon>
        <taxon>Bacteroidota</taxon>
        <taxon>Bacteroidia</taxon>
        <taxon>Bacteroidales</taxon>
        <taxon>Bacteroidaceae</taxon>
        <taxon>Bacteroides</taxon>
    </lineage>
</organism>
<keyword evidence="1 6" id="KW-0645">Protease</keyword>
<dbReference type="GO" id="GO:0051603">
    <property type="term" value="P:proteolysis involved in protein catabolic process"/>
    <property type="evidence" value="ECO:0007669"/>
    <property type="project" value="TreeGrafter"/>
</dbReference>
<dbReference type="GO" id="GO:0004222">
    <property type="term" value="F:metalloendopeptidase activity"/>
    <property type="evidence" value="ECO:0007669"/>
    <property type="project" value="InterPro"/>
</dbReference>
<protein>
    <recommendedName>
        <fullName evidence="8">Peptidase M48 domain-containing protein</fullName>
    </recommendedName>
</protein>
<evidence type="ECO:0000256" key="5">
    <source>
        <dbReference type="ARBA" id="ARBA00023049"/>
    </source>
</evidence>
<proteinExistence type="inferred from homology"/>
<evidence type="ECO:0000256" key="3">
    <source>
        <dbReference type="ARBA" id="ARBA00022801"/>
    </source>
</evidence>
<keyword evidence="4 6" id="KW-0862">Zinc</keyword>
<accession>A0A069CZL5</accession>
<dbReference type="InterPro" id="IPR001915">
    <property type="entry name" value="Peptidase_M48"/>
</dbReference>
<evidence type="ECO:0000313" key="9">
    <source>
        <dbReference type="EMBL" id="GAK35622.1"/>
    </source>
</evidence>
<dbReference type="OrthoDB" id="9810445at2"/>
<dbReference type="GO" id="GO:0046872">
    <property type="term" value="F:metal ion binding"/>
    <property type="evidence" value="ECO:0007669"/>
    <property type="project" value="UniProtKB-KW"/>
</dbReference>
<comment type="similarity">
    <text evidence="6">Belongs to the peptidase M48 family.</text>
</comment>
<evidence type="ECO:0000313" key="10">
    <source>
        <dbReference type="Proteomes" id="UP000027601"/>
    </source>
</evidence>
<evidence type="ECO:0000256" key="4">
    <source>
        <dbReference type="ARBA" id="ARBA00022833"/>
    </source>
</evidence>
<comment type="caution">
    <text evidence="9">The sequence shown here is derived from an EMBL/GenBank/DDBJ whole genome shotgun (WGS) entry which is preliminary data.</text>
</comment>